<keyword evidence="4" id="KW-1185">Reference proteome</keyword>
<evidence type="ECO:0000313" key="4">
    <source>
        <dbReference type="Proteomes" id="UP001529510"/>
    </source>
</evidence>
<feature type="compositionally biased region" description="Basic and acidic residues" evidence="1">
    <location>
        <begin position="427"/>
        <end position="439"/>
    </location>
</feature>
<feature type="non-terminal residue" evidence="3">
    <location>
        <position position="1"/>
    </location>
</feature>
<gene>
    <name evidence="3" type="ORF">M9458_038717</name>
</gene>
<feature type="compositionally biased region" description="Basic residues" evidence="1">
    <location>
        <begin position="401"/>
        <end position="416"/>
    </location>
</feature>
<feature type="domain" description="DDE-1" evidence="2">
    <location>
        <begin position="132"/>
        <end position="265"/>
    </location>
</feature>
<dbReference type="EMBL" id="JAMKFB020000019">
    <property type="protein sequence ID" value="KAL0166873.1"/>
    <property type="molecule type" value="Genomic_DNA"/>
</dbReference>
<dbReference type="AlphaFoldDB" id="A0ABD0NYA4"/>
<dbReference type="Pfam" id="PF03184">
    <property type="entry name" value="DDE_1"/>
    <property type="match status" value="1"/>
</dbReference>
<feature type="compositionally biased region" description="Basic residues" evidence="1">
    <location>
        <begin position="441"/>
        <end position="450"/>
    </location>
</feature>
<dbReference type="InterPro" id="IPR004875">
    <property type="entry name" value="DDE_SF_endonuclease_dom"/>
</dbReference>
<evidence type="ECO:0000259" key="2">
    <source>
        <dbReference type="Pfam" id="PF03184"/>
    </source>
</evidence>
<name>A0ABD0NYA4_CIRMR</name>
<dbReference type="Proteomes" id="UP001529510">
    <property type="component" value="Unassembled WGS sequence"/>
</dbReference>
<evidence type="ECO:0000313" key="3">
    <source>
        <dbReference type="EMBL" id="KAL0166873.1"/>
    </source>
</evidence>
<sequence length="495" mass="54579">SADIYFGLSPSEVRKLAYQFAVAHELKFVPLWAEKEKASKEWFTGFLKRHTTLSLRKPEATSLARASSFNRENVNAFFDNLEKVLCKYEFGPGDIWNVDETGVTTVHKPDKVLARRGFKQVGSLTSAERGTLVTLACAVSAIGNSLPPYFIFPRVHFRDHFLINGPPGSKGGANSSGWMKDTYFVDFLQHFNEHTKCSKEKPCLLLLDNHESHLSIDGLNYAKENGIIMLSFPPHCSHRLQPLDRSVYGPLKRHINSTCDAWMRNNPGKTMSIYDIPGIVAIAYPLAATPLNIQAGFRVAGIQPYNRNVFLETEFAPSYVTDRPIPDSALPGPSTNSALPGPSTTSALPGPSITSALPGPSTNSELPSSSTISITSSPLPSTAITDSGLPTPEDIRPYPKAGRRKPSSKGRKRRKSAILTDTPVKQQLEKEKNKAESSKKLFQKRGKRGGKTSGPTKNKAAKRRKIIQESSSDDEECFCLVCVEPFSNSRPKETW</sequence>
<dbReference type="PANTHER" id="PTHR19303:SF71">
    <property type="entry name" value="ZINC FINGER PHD-TYPE DOMAIN-CONTAINING PROTEIN"/>
    <property type="match status" value="1"/>
</dbReference>
<reference evidence="3 4" key="1">
    <citation type="submission" date="2024-05" db="EMBL/GenBank/DDBJ databases">
        <title>Genome sequencing and assembly of Indian major carp, Cirrhinus mrigala (Hamilton, 1822).</title>
        <authorList>
            <person name="Mohindra V."/>
            <person name="Chowdhury L.M."/>
            <person name="Lal K."/>
            <person name="Jena J.K."/>
        </authorList>
    </citation>
    <scope>NUCLEOTIDE SEQUENCE [LARGE SCALE GENOMIC DNA]</scope>
    <source>
        <strain evidence="3">CM1030</strain>
        <tissue evidence="3">Blood</tissue>
    </source>
</reference>
<feature type="region of interest" description="Disordered" evidence="1">
    <location>
        <begin position="322"/>
        <end position="474"/>
    </location>
</feature>
<comment type="caution">
    <text evidence="3">The sequence shown here is derived from an EMBL/GenBank/DDBJ whole genome shotgun (WGS) entry which is preliminary data.</text>
</comment>
<accession>A0ABD0NYA4</accession>
<dbReference type="Gene3D" id="3.30.420.10">
    <property type="entry name" value="Ribonuclease H-like superfamily/Ribonuclease H"/>
    <property type="match status" value="1"/>
</dbReference>
<feature type="compositionally biased region" description="Polar residues" evidence="1">
    <location>
        <begin position="333"/>
        <end position="355"/>
    </location>
</feature>
<dbReference type="InterPro" id="IPR036397">
    <property type="entry name" value="RNaseH_sf"/>
</dbReference>
<feature type="compositionally biased region" description="Low complexity" evidence="1">
    <location>
        <begin position="360"/>
        <end position="382"/>
    </location>
</feature>
<dbReference type="InterPro" id="IPR050863">
    <property type="entry name" value="CenT-Element_Derived"/>
</dbReference>
<protein>
    <recommendedName>
        <fullName evidence="2">DDE-1 domain-containing protein</fullName>
    </recommendedName>
</protein>
<dbReference type="PANTHER" id="PTHR19303">
    <property type="entry name" value="TRANSPOSON"/>
    <property type="match status" value="1"/>
</dbReference>
<evidence type="ECO:0000256" key="1">
    <source>
        <dbReference type="SAM" id="MobiDB-lite"/>
    </source>
</evidence>
<proteinExistence type="predicted"/>
<feature type="non-terminal residue" evidence="3">
    <location>
        <position position="495"/>
    </location>
</feature>
<organism evidence="3 4">
    <name type="scientific">Cirrhinus mrigala</name>
    <name type="common">Mrigala</name>
    <dbReference type="NCBI Taxonomy" id="683832"/>
    <lineage>
        <taxon>Eukaryota</taxon>
        <taxon>Metazoa</taxon>
        <taxon>Chordata</taxon>
        <taxon>Craniata</taxon>
        <taxon>Vertebrata</taxon>
        <taxon>Euteleostomi</taxon>
        <taxon>Actinopterygii</taxon>
        <taxon>Neopterygii</taxon>
        <taxon>Teleostei</taxon>
        <taxon>Ostariophysi</taxon>
        <taxon>Cypriniformes</taxon>
        <taxon>Cyprinidae</taxon>
        <taxon>Labeoninae</taxon>
        <taxon>Labeonini</taxon>
        <taxon>Cirrhinus</taxon>
    </lineage>
</organism>